<dbReference type="GO" id="GO:0016020">
    <property type="term" value="C:membrane"/>
    <property type="evidence" value="ECO:0007669"/>
    <property type="project" value="InterPro"/>
</dbReference>
<dbReference type="Proteomes" id="UP000541352">
    <property type="component" value="Unassembled WGS sequence"/>
</dbReference>
<evidence type="ECO:0000313" key="9">
    <source>
        <dbReference type="Proteomes" id="UP000541352"/>
    </source>
</evidence>
<keyword evidence="9" id="KW-1185">Reference proteome</keyword>
<dbReference type="CDD" id="cd03467">
    <property type="entry name" value="Rieske"/>
    <property type="match status" value="1"/>
</dbReference>
<evidence type="ECO:0000256" key="5">
    <source>
        <dbReference type="ARBA" id="ARBA00023157"/>
    </source>
</evidence>
<proteinExistence type="predicted"/>
<dbReference type="AlphaFoldDB" id="A0A7W5ZS69"/>
<evidence type="ECO:0000256" key="6">
    <source>
        <dbReference type="ARBA" id="ARBA00034078"/>
    </source>
</evidence>
<gene>
    <name evidence="8" type="ORF">FHS57_004602</name>
</gene>
<evidence type="ECO:0000256" key="4">
    <source>
        <dbReference type="ARBA" id="ARBA00023014"/>
    </source>
</evidence>
<comment type="cofactor">
    <cofactor evidence="6">
        <name>[2Fe-2S] cluster</name>
        <dbReference type="ChEBI" id="CHEBI:190135"/>
    </cofactor>
</comment>
<dbReference type="InterPro" id="IPR005805">
    <property type="entry name" value="Rieske_Fe-S_prot_C"/>
</dbReference>
<keyword evidence="4" id="KW-0411">Iron-sulfur</keyword>
<dbReference type="Gene3D" id="2.102.10.10">
    <property type="entry name" value="Rieske [2Fe-2S] iron-sulphur domain"/>
    <property type="match status" value="1"/>
</dbReference>
<evidence type="ECO:0000256" key="3">
    <source>
        <dbReference type="ARBA" id="ARBA00023004"/>
    </source>
</evidence>
<dbReference type="PROSITE" id="PS51296">
    <property type="entry name" value="RIESKE"/>
    <property type="match status" value="1"/>
</dbReference>
<dbReference type="GO" id="GO:0051537">
    <property type="term" value="F:2 iron, 2 sulfur cluster binding"/>
    <property type="evidence" value="ECO:0007669"/>
    <property type="project" value="UniProtKB-KW"/>
</dbReference>
<protein>
    <submittedName>
        <fullName evidence="8">Cytochrome b6-f complex iron-sulfur subunit</fullName>
    </submittedName>
</protein>
<accession>A0A7W5ZS69</accession>
<comment type="caution">
    <text evidence="8">The sequence shown here is derived from an EMBL/GenBank/DDBJ whole genome shotgun (WGS) entry which is preliminary data.</text>
</comment>
<keyword evidence="1" id="KW-0001">2Fe-2S</keyword>
<organism evidence="8 9">
    <name type="scientific">Runella defluvii</name>
    <dbReference type="NCBI Taxonomy" id="370973"/>
    <lineage>
        <taxon>Bacteria</taxon>
        <taxon>Pseudomonadati</taxon>
        <taxon>Bacteroidota</taxon>
        <taxon>Cytophagia</taxon>
        <taxon>Cytophagales</taxon>
        <taxon>Spirosomataceae</taxon>
        <taxon>Runella</taxon>
    </lineage>
</organism>
<keyword evidence="3" id="KW-0408">Iron</keyword>
<dbReference type="SUPFAM" id="SSF50022">
    <property type="entry name" value="ISP domain"/>
    <property type="match status" value="1"/>
</dbReference>
<evidence type="ECO:0000256" key="1">
    <source>
        <dbReference type="ARBA" id="ARBA00022714"/>
    </source>
</evidence>
<dbReference type="InterPro" id="IPR017941">
    <property type="entry name" value="Rieske_2Fe-2S"/>
</dbReference>
<keyword evidence="5" id="KW-1015">Disulfide bond</keyword>
<dbReference type="RefSeq" id="WP_037300179.1">
    <property type="nucleotide sequence ID" value="NZ_JACIBY010000011.1"/>
</dbReference>
<dbReference type="PRINTS" id="PR00162">
    <property type="entry name" value="RIESKE"/>
</dbReference>
<dbReference type="PANTHER" id="PTHR10134">
    <property type="entry name" value="CYTOCHROME B-C1 COMPLEX SUBUNIT RIESKE, MITOCHONDRIAL"/>
    <property type="match status" value="1"/>
</dbReference>
<name>A0A7W5ZS69_9BACT</name>
<dbReference type="InterPro" id="IPR014349">
    <property type="entry name" value="Rieske_Fe-S_prot"/>
</dbReference>
<reference evidence="8 9" key="1">
    <citation type="submission" date="2020-08" db="EMBL/GenBank/DDBJ databases">
        <title>Genomic Encyclopedia of Type Strains, Phase IV (KMG-IV): sequencing the most valuable type-strain genomes for metagenomic binning, comparative biology and taxonomic classification.</title>
        <authorList>
            <person name="Goeker M."/>
        </authorList>
    </citation>
    <scope>NUCLEOTIDE SEQUENCE [LARGE SCALE GENOMIC DNA]</scope>
    <source>
        <strain evidence="8 9">DSM 17976</strain>
    </source>
</reference>
<evidence type="ECO:0000259" key="7">
    <source>
        <dbReference type="PROSITE" id="PS51296"/>
    </source>
</evidence>
<dbReference type="GO" id="GO:0046872">
    <property type="term" value="F:metal ion binding"/>
    <property type="evidence" value="ECO:0007669"/>
    <property type="project" value="UniProtKB-KW"/>
</dbReference>
<sequence>METEATTIDRKEFFRLVGVSFGAIVLQQCLSGCNTGASPDPNPTTPTDFSVNVNNGTFTALRNAGGFVRTNGVIIARTQQGGFIAVSQACTHEGTAVNYIVSNNTFLCPNHGSVFSSEGEVQTGPATKPLTRYKTSYDPSTGDIRIYP</sequence>
<feature type="domain" description="Rieske" evidence="7">
    <location>
        <begin position="73"/>
        <end position="144"/>
    </location>
</feature>
<evidence type="ECO:0000256" key="2">
    <source>
        <dbReference type="ARBA" id="ARBA00022723"/>
    </source>
</evidence>
<dbReference type="EMBL" id="JACIBY010000011">
    <property type="protein sequence ID" value="MBB3840582.1"/>
    <property type="molecule type" value="Genomic_DNA"/>
</dbReference>
<dbReference type="Pfam" id="PF00355">
    <property type="entry name" value="Rieske"/>
    <property type="match status" value="1"/>
</dbReference>
<keyword evidence="2" id="KW-0479">Metal-binding</keyword>
<dbReference type="InterPro" id="IPR036922">
    <property type="entry name" value="Rieske_2Fe-2S_sf"/>
</dbReference>
<evidence type="ECO:0000313" key="8">
    <source>
        <dbReference type="EMBL" id="MBB3840582.1"/>
    </source>
</evidence>